<dbReference type="EMBL" id="JAHDVG010000464">
    <property type="protein sequence ID" value="KAH1184833.1"/>
    <property type="molecule type" value="Genomic_DNA"/>
</dbReference>
<dbReference type="AlphaFoldDB" id="A0A9D3XRN0"/>
<organism evidence="1 2">
    <name type="scientific">Mauremys mutica</name>
    <name type="common">yellowpond turtle</name>
    <dbReference type="NCBI Taxonomy" id="74926"/>
    <lineage>
        <taxon>Eukaryota</taxon>
        <taxon>Metazoa</taxon>
        <taxon>Chordata</taxon>
        <taxon>Craniata</taxon>
        <taxon>Vertebrata</taxon>
        <taxon>Euteleostomi</taxon>
        <taxon>Archelosauria</taxon>
        <taxon>Testudinata</taxon>
        <taxon>Testudines</taxon>
        <taxon>Cryptodira</taxon>
        <taxon>Durocryptodira</taxon>
        <taxon>Testudinoidea</taxon>
        <taxon>Geoemydidae</taxon>
        <taxon>Geoemydinae</taxon>
        <taxon>Mauremys</taxon>
    </lineage>
</organism>
<gene>
    <name evidence="1" type="ORF">KIL84_012774</name>
</gene>
<dbReference type="Proteomes" id="UP000827986">
    <property type="component" value="Unassembled WGS sequence"/>
</dbReference>
<comment type="caution">
    <text evidence="1">The sequence shown here is derived from an EMBL/GenBank/DDBJ whole genome shotgun (WGS) entry which is preliminary data.</text>
</comment>
<accession>A0A9D3XRN0</accession>
<protein>
    <submittedName>
        <fullName evidence="1">Uncharacterized protein</fullName>
    </submittedName>
</protein>
<sequence>MCSRECAAILGFLLMMLTTRFDFYSSFYLRIPKCITSRSGLAPVRMEGNIFASFYQGVQQIFLEVIGLFWVPVSKSRLWCGHPKPAAVFKNLGVKIAYQVSSRAGNSLNPESLTLVC</sequence>
<keyword evidence="2" id="KW-1185">Reference proteome</keyword>
<proteinExistence type="predicted"/>
<reference evidence="1" key="1">
    <citation type="submission" date="2021-09" db="EMBL/GenBank/DDBJ databases">
        <title>The genome of Mauremys mutica provides insights into the evolution of semi-aquatic lifestyle.</title>
        <authorList>
            <person name="Gong S."/>
            <person name="Gao Y."/>
        </authorList>
    </citation>
    <scope>NUCLEOTIDE SEQUENCE</scope>
    <source>
        <strain evidence="1">MM-2020</strain>
        <tissue evidence="1">Muscle</tissue>
    </source>
</reference>
<name>A0A9D3XRN0_9SAUR</name>
<evidence type="ECO:0000313" key="1">
    <source>
        <dbReference type="EMBL" id="KAH1184833.1"/>
    </source>
</evidence>
<evidence type="ECO:0000313" key="2">
    <source>
        <dbReference type="Proteomes" id="UP000827986"/>
    </source>
</evidence>